<name>A0A5N1J682_9BACT</name>
<evidence type="ECO:0000256" key="1">
    <source>
        <dbReference type="SAM" id="MobiDB-lite"/>
    </source>
</evidence>
<organism evidence="2 3">
    <name type="scientific">Adhaeribacter soli</name>
    <dbReference type="NCBI Taxonomy" id="2607655"/>
    <lineage>
        <taxon>Bacteria</taxon>
        <taxon>Pseudomonadati</taxon>
        <taxon>Bacteroidota</taxon>
        <taxon>Cytophagia</taxon>
        <taxon>Cytophagales</taxon>
        <taxon>Hymenobacteraceae</taxon>
        <taxon>Adhaeribacter</taxon>
    </lineage>
</organism>
<evidence type="ECO:0000313" key="3">
    <source>
        <dbReference type="Proteomes" id="UP000326570"/>
    </source>
</evidence>
<comment type="caution">
    <text evidence="2">The sequence shown here is derived from an EMBL/GenBank/DDBJ whole genome shotgun (WGS) entry which is preliminary data.</text>
</comment>
<dbReference type="EMBL" id="VTWT01000003">
    <property type="protein sequence ID" value="KAA9340103.1"/>
    <property type="molecule type" value="Genomic_DNA"/>
</dbReference>
<dbReference type="RefSeq" id="WP_150903175.1">
    <property type="nucleotide sequence ID" value="NZ_VTWT01000003.1"/>
</dbReference>
<gene>
    <name evidence="2" type="ORF">F0P94_07060</name>
</gene>
<sequence>MDILLKNILTEMDRAVTNTATRVLPTINYGTLLSNDAEQVYFIAGIAGTMVAIRSKMTRLRKNTIDFKVTAEHETPKGKIARICEGHFTLVAIRPKSPYPTRQDPGESYTYFSSN</sequence>
<dbReference type="SUPFAM" id="SSF54637">
    <property type="entry name" value="Thioesterase/thiol ester dehydrase-isomerase"/>
    <property type="match status" value="1"/>
</dbReference>
<dbReference type="Gene3D" id="3.10.129.10">
    <property type="entry name" value="Hotdog Thioesterase"/>
    <property type="match status" value="1"/>
</dbReference>
<accession>A0A5N1J682</accession>
<keyword evidence="3" id="KW-1185">Reference proteome</keyword>
<reference evidence="2 3" key="1">
    <citation type="submission" date="2019-09" db="EMBL/GenBank/DDBJ databases">
        <title>Genome sequence of Adhaeribacter sp. M2.</title>
        <authorList>
            <person name="Srinivasan S."/>
        </authorList>
    </citation>
    <scope>NUCLEOTIDE SEQUENCE [LARGE SCALE GENOMIC DNA]</scope>
    <source>
        <strain evidence="2 3">M2</strain>
    </source>
</reference>
<protein>
    <submittedName>
        <fullName evidence="2">Uncharacterized protein</fullName>
    </submittedName>
</protein>
<dbReference type="InterPro" id="IPR029069">
    <property type="entry name" value="HotDog_dom_sf"/>
</dbReference>
<feature type="region of interest" description="Disordered" evidence="1">
    <location>
        <begin position="96"/>
        <end position="115"/>
    </location>
</feature>
<dbReference type="AlphaFoldDB" id="A0A5N1J682"/>
<proteinExistence type="predicted"/>
<dbReference type="Proteomes" id="UP000326570">
    <property type="component" value="Unassembled WGS sequence"/>
</dbReference>
<evidence type="ECO:0000313" key="2">
    <source>
        <dbReference type="EMBL" id="KAA9340103.1"/>
    </source>
</evidence>